<keyword evidence="7" id="KW-1185">Reference proteome</keyword>
<evidence type="ECO:0000256" key="3">
    <source>
        <dbReference type="ARBA" id="ARBA00023163"/>
    </source>
</evidence>
<dbReference type="Gene3D" id="1.10.10.60">
    <property type="entry name" value="Homeodomain-like"/>
    <property type="match status" value="2"/>
</dbReference>
<evidence type="ECO:0000256" key="4">
    <source>
        <dbReference type="SAM" id="Phobius"/>
    </source>
</evidence>
<dbReference type="Proteomes" id="UP001161691">
    <property type="component" value="Unassembled WGS sequence"/>
</dbReference>
<keyword evidence="2" id="KW-0238">DNA-binding</keyword>
<dbReference type="PRINTS" id="PR00032">
    <property type="entry name" value="HTHARAC"/>
</dbReference>
<feature type="domain" description="HTH araC/xylS-type" evidence="5">
    <location>
        <begin position="681"/>
        <end position="780"/>
    </location>
</feature>
<evidence type="ECO:0000259" key="5">
    <source>
        <dbReference type="PROSITE" id="PS01124"/>
    </source>
</evidence>
<protein>
    <submittedName>
        <fullName evidence="6">AraC family transcriptional regulator</fullName>
    </submittedName>
</protein>
<keyword evidence="4" id="KW-1133">Transmembrane helix</keyword>
<evidence type="ECO:0000256" key="2">
    <source>
        <dbReference type="ARBA" id="ARBA00023125"/>
    </source>
</evidence>
<dbReference type="InterPro" id="IPR009057">
    <property type="entry name" value="Homeodomain-like_sf"/>
</dbReference>
<keyword evidence="4" id="KW-0472">Membrane</keyword>
<dbReference type="PROSITE" id="PS01124">
    <property type="entry name" value="HTH_ARAC_FAMILY_2"/>
    <property type="match status" value="1"/>
</dbReference>
<feature type="transmembrane region" description="Helical" evidence="4">
    <location>
        <begin position="306"/>
        <end position="326"/>
    </location>
</feature>
<dbReference type="RefSeq" id="WP_282906544.1">
    <property type="nucleotide sequence ID" value="NZ_JAGRPV010000001.1"/>
</dbReference>
<dbReference type="PANTHER" id="PTHR43280">
    <property type="entry name" value="ARAC-FAMILY TRANSCRIPTIONAL REGULATOR"/>
    <property type="match status" value="1"/>
</dbReference>
<accession>A0ABT6TAA7</accession>
<dbReference type="InterPro" id="IPR020449">
    <property type="entry name" value="Tscrpt_reg_AraC-type_HTH"/>
</dbReference>
<dbReference type="SMART" id="SM00342">
    <property type="entry name" value="HTH_ARAC"/>
    <property type="match status" value="1"/>
</dbReference>
<organism evidence="6 7">
    <name type="scientific">Cohnella hashimotonis</name>
    <dbReference type="NCBI Taxonomy" id="2826895"/>
    <lineage>
        <taxon>Bacteria</taxon>
        <taxon>Bacillati</taxon>
        <taxon>Bacillota</taxon>
        <taxon>Bacilli</taxon>
        <taxon>Bacillales</taxon>
        <taxon>Paenibacillaceae</taxon>
        <taxon>Cohnella</taxon>
    </lineage>
</organism>
<dbReference type="EMBL" id="JAGRPV010000001">
    <property type="protein sequence ID" value="MDI4643486.1"/>
    <property type="molecule type" value="Genomic_DNA"/>
</dbReference>
<sequence length="789" mass="89203">MGILRLLRSRRYLQRILLYFNLSVVGMLVLFSFSYYFYSKDIVLQTQKEANEKVLSQIKYNINYLNQIVQNIAIMISFDKSMIYLMNAREPDPFTKFQTLRMLDTVADSTSFVDSISVYSGASGQLYVGGSGPWTRDHLPELKKMTLDRLQEAERSPSGRLVPMRTDKSSPNVDLFSFFVLEGHPSNGSVPNAVIVNIRPQWIFDNITNLNELADHRDGGVLLVQHGQALAYSGEGSAALGETERRQLSEIIAAGQPDELEPFSVRRLNGEKYFISETGIGFNDWRIVSALRYDQVMGRVESFRDISFILIGLALAASIVLSAAIANRLYKPIGRLTELFKRNSPDSGTGEEISKTQDEMGFISGVYELTLHKLQLAYRDESRNQQIVNDYFLRRWLTDSESITEEELKTCGEAYPGLFEENGGEERIWQLAVLALDPLPQSGGLPAVADDLYRFAVGNITEELLSRSCPVRVLDMKNDFMVVITRAPVSADSAALRECLAEAIETCRQYYRRTFSAAVSDPVTDGMSISRVYHATVQQLMYRLLFGAGSIITSADVADNMYRQDAAIPLEWEKKLGEGIRARDLKAIQAALDKWFEAIATFPYDYMTFAVQQLVLVIKRVLREPVFASHFNSVEMQTLGNKVIRSDTLAEMRQKIERFLEQVCQAEREAQKEDKSKIIVAAMKEFVEKNALDVNISLQSIAANFKMSPAYIGRIFKQCEHVSVSDYITGYRLDKARDMLLGSDFSVKEIADYLGFNNASYFITLFKKRFGITPKEFRMNATLEGEKSS</sequence>
<evidence type="ECO:0000313" key="7">
    <source>
        <dbReference type="Proteomes" id="UP001161691"/>
    </source>
</evidence>
<keyword evidence="3" id="KW-0804">Transcription</keyword>
<gene>
    <name evidence="6" type="ORF">KB449_00880</name>
</gene>
<dbReference type="InterPro" id="IPR018060">
    <property type="entry name" value="HTH_AraC"/>
</dbReference>
<dbReference type="Pfam" id="PF12833">
    <property type="entry name" value="HTH_18"/>
    <property type="match status" value="1"/>
</dbReference>
<reference evidence="6" key="1">
    <citation type="submission" date="2023-04" db="EMBL/GenBank/DDBJ databases">
        <title>Comparative genomic analysis of Cohnella hashimotonis sp. nov., isolated from the International Space Station.</title>
        <authorList>
            <person name="Venkateswaran K."/>
            <person name="Simpson A."/>
        </authorList>
    </citation>
    <scope>NUCLEOTIDE SEQUENCE</scope>
    <source>
        <strain evidence="6">F6_2S_P_1</strain>
    </source>
</reference>
<keyword evidence="4" id="KW-0812">Transmembrane</keyword>
<comment type="caution">
    <text evidence="6">The sequence shown here is derived from an EMBL/GenBank/DDBJ whole genome shotgun (WGS) entry which is preliminary data.</text>
</comment>
<name>A0ABT6TAA7_9BACL</name>
<dbReference type="SUPFAM" id="SSF46689">
    <property type="entry name" value="Homeodomain-like"/>
    <property type="match status" value="1"/>
</dbReference>
<evidence type="ECO:0000256" key="1">
    <source>
        <dbReference type="ARBA" id="ARBA00023015"/>
    </source>
</evidence>
<dbReference type="InterPro" id="IPR018062">
    <property type="entry name" value="HTH_AraC-typ_CS"/>
</dbReference>
<dbReference type="PROSITE" id="PS00041">
    <property type="entry name" value="HTH_ARAC_FAMILY_1"/>
    <property type="match status" value="1"/>
</dbReference>
<feature type="transmembrane region" description="Helical" evidence="4">
    <location>
        <begin position="16"/>
        <end position="38"/>
    </location>
</feature>
<dbReference type="PANTHER" id="PTHR43280:SF2">
    <property type="entry name" value="HTH-TYPE TRANSCRIPTIONAL REGULATOR EXSA"/>
    <property type="match status" value="1"/>
</dbReference>
<proteinExistence type="predicted"/>
<evidence type="ECO:0000313" key="6">
    <source>
        <dbReference type="EMBL" id="MDI4643486.1"/>
    </source>
</evidence>
<keyword evidence="1" id="KW-0805">Transcription regulation</keyword>